<dbReference type="EnsemblMetazoa" id="GBRI012214-RA">
    <property type="protein sequence ID" value="GBRI012214-PA"/>
    <property type="gene ID" value="GBRI012214"/>
</dbReference>
<proteinExistence type="inferred from homology"/>
<feature type="region of interest" description="Disordered" evidence="12">
    <location>
        <begin position="389"/>
        <end position="424"/>
    </location>
</feature>
<dbReference type="GO" id="GO:0005813">
    <property type="term" value="C:centrosome"/>
    <property type="evidence" value="ECO:0007669"/>
    <property type="project" value="TreeGrafter"/>
</dbReference>
<organism evidence="13 14">
    <name type="scientific">Glossina brevipalpis</name>
    <dbReference type="NCBI Taxonomy" id="37001"/>
    <lineage>
        <taxon>Eukaryota</taxon>
        <taxon>Metazoa</taxon>
        <taxon>Ecdysozoa</taxon>
        <taxon>Arthropoda</taxon>
        <taxon>Hexapoda</taxon>
        <taxon>Insecta</taxon>
        <taxon>Pterygota</taxon>
        <taxon>Neoptera</taxon>
        <taxon>Endopterygota</taxon>
        <taxon>Diptera</taxon>
        <taxon>Brachycera</taxon>
        <taxon>Muscomorpha</taxon>
        <taxon>Hippoboscoidea</taxon>
        <taxon>Glossinidae</taxon>
        <taxon>Glossina</taxon>
    </lineage>
</organism>
<dbReference type="VEuPathDB" id="VectorBase:GBRI012214"/>
<keyword evidence="14" id="KW-1185">Reference proteome</keyword>
<dbReference type="GO" id="GO:0007018">
    <property type="term" value="P:microtubule-based movement"/>
    <property type="evidence" value="ECO:0007669"/>
    <property type="project" value="InterPro"/>
</dbReference>
<keyword evidence="7 11" id="KW-0067">ATP-binding</keyword>
<dbReference type="GO" id="GO:0000226">
    <property type="term" value="P:microtubule cytoskeleton organization"/>
    <property type="evidence" value="ECO:0007669"/>
    <property type="project" value="TreeGrafter"/>
</dbReference>
<sequence length="509" mass="58096">MDPQEKAEEQVSKIRVSRKTVIVLGEKGVGKRTLLKKLQGTENPILGSGLKYAYIDIKEESQKDITRLNIWILDSIPGNENLLRMVLNTTNYTQTSIVLTVSMAQPWYWMDQLTDCSEMLSRHVKNLRVDPKEKEEARQRLLEKWQSCSKEIDIDSSEKREEKNCCEESEDDSLTEEALKINLGLDIAVVVTQTDRITDLRNDYGYQDEHFTFMEQWIRRFCLQHGAPLLCTSAKNEKNCDLLHEYLTHRIKTTQFRVPLQTAEKDTLSIPFGWDSLKKMGILPDNMEPCGIEEFYSTLPSEKKNEQDIFLEPKHEEENEVPKPSGVRKRKKRVPKITPITLAYYFDIMHKKTGASPARREAMRISHGLDGLLDPEKIDSLRLSSNGELIGLDEKSEDEDSTCSSTSSSSSNDNSNSPKEENKKKKNICYRGSYSNSTKNSCPTCKAKGASCIFHSKKIVPSTSGAASADPKSDEDEEYKRLRQHVSRLVIGSSCEKERVPNIEFKTDY</sequence>
<dbReference type="InterPro" id="IPR008467">
    <property type="entry name" value="Dynein1_light_intermed_chain"/>
</dbReference>
<reference evidence="14" key="1">
    <citation type="submission" date="2014-03" db="EMBL/GenBank/DDBJ databases">
        <authorList>
            <person name="Aksoy S."/>
            <person name="Warren W."/>
            <person name="Wilson R.K."/>
        </authorList>
    </citation>
    <scope>NUCLEOTIDE SEQUENCE [LARGE SCALE GENOMIC DNA]</scope>
    <source>
        <strain evidence="14">IAEA</strain>
    </source>
</reference>
<evidence type="ECO:0000256" key="11">
    <source>
        <dbReference type="RuleBase" id="RU366047"/>
    </source>
</evidence>
<reference evidence="13" key="2">
    <citation type="submission" date="2020-05" db="UniProtKB">
        <authorList>
            <consortium name="EnsemblMetazoa"/>
        </authorList>
    </citation>
    <scope>IDENTIFICATION</scope>
    <source>
        <strain evidence="13">IAEA</strain>
    </source>
</reference>
<evidence type="ECO:0000256" key="3">
    <source>
        <dbReference type="ARBA" id="ARBA00022448"/>
    </source>
</evidence>
<dbReference type="SUPFAM" id="SSF52540">
    <property type="entry name" value="P-loop containing nucleoside triphosphate hydrolases"/>
    <property type="match status" value="1"/>
</dbReference>
<dbReference type="GO" id="GO:0045504">
    <property type="term" value="F:dynein heavy chain binding"/>
    <property type="evidence" value="ECO:0007669"/>
    <property type="project" value="TreeGrafter"/>
</dbReference>
<dbReference type="PANTHER" id="PTHR12688">
    <property type="entry name" value="DYNEIN LIGHT INTERMEDIATE CHAIN"/>
    <property type="match status" value="1"/>
</dbReference>
<dbReference type="Pfam" id="PF05783">
    <property type="entry name" value="DLIC"/>
    <property type="match status" value="1"/>
</dbReference>
<name>A0A1A9WAG1_9MUSC</name>
<dbReference type="AlphaFoldDB" id="A0A1A9WAG1"/>
<keyword evidence="9 11" id="KW-0505">Motor protein</keyword>
<evidence type="ECO:0000256" key="4">
    <source>
        <dbReference type="ARBA" id="ARBA00022490"/>
    </source>
</evidence>
<evidence type="ECO:0000256" key="12">
    <source>
        <dbReference type="SAM" id="MobiDB-lite"/>
    </source>
</evidence>
<dbReference type="InterPro" id="IPR022780">
    <property type="entry name" value="Dynein_light_int_chain"/>
</dbReference>
<feature type="compositionally biased region" description="Low complexity" evidence="12">
    <location>
        <begin position="402"/>
        <end position="417"/>
    </location>
</feature>
<evidence type="ECO:0000256" key="10">
    <source>
        <dbReference type="ARBA" id="ARBA00023212"/>
    </source>
</evidence>
<keyword evidence="3 11" id="KW-0813">Transport</keyword>
<dbReference type="Gene3D" id="3.40.50.300">
    <property type="entry name" value="P-loop containing nucleotide triphosphate hydrolases"/>
    <property type="match status" value="1"/>
</dbReference>
<dbReference type="STRING" id="37001.A0A1A9WAG1"/>
<evidence type="ECO:0000256" key="7">
    <source>
        <dbReference type="ARBA" id="ARBA00022840"/>
    </source>
</evidence>
<protein>
    <recommendedName>
        <fullName evidence="11">Dynein light intermediate chain</fullName>
    </recommendedName>
</protein>
<dbReference type="GO" id="GO:0005868">
    <property type="term" value="C:cytoplasmic dynein complex"/>
    <property type="evidence" value="ECO:0007669"/>
    <property type="project" value="UniProtKB-UniRule"/>
</dbReference>
<evidence type="ECO:0000313" key="13">
    <source>
        <dbReference type="EnsemblMetazoa" id="GBRI012214-PA"/>
    </source>
</evidence>
<keyword evidence="8 11" id="KW-0243">Dynein</keyword>
<dbReference type="GO" id="GO:0005874">
    <property type="term" value="C:microtubule"/>
    <property type="evidence" value="ECO:0007669"/>
    <property type="project" value="UniProtKB-KW"/>
</dbReference>
<evidence type="ECO:0000256" key="5">
    <source>
        <dbReference type="ARBA" id="ARBA00022701"/>
    </source>
</evidence>
<comment type="subunit">
    <text evidence="11">Homodimer. The cytoplasmic dynein 1 complex consists of two catalytic heavy chains (HCs) and a number of non-catalytic subunits presented by intermediate chains (ICs).</text>
</comment>
<comment type="similarity">
    <text evidence="2 11">Belongs to the dynein light intermediate chain family.</text>
</comment>
<feature type="region of interest" description="Disordered" evidence="12">
    <location>
        <begin position="313"/>
        <end position="333"/>
    </location>
</feature>
<keyword evidence="10 11" id="KW-0206">Cytoskeleton</keyword>
<evidence type="ECO:0000256" key="8">
    <source>
        <dbReference type="ARBA" id="ARBA00023017"/>
    </source>
</evidence>
<evidence type="ECO:0000256" key="1">
    <source>
        <dbReference type="ARBA" id="ARBA00004245"/>
    </source>
</evidence>
<accession>A0A1A9WAG1</accession>
<keyword evidence="4 11" id="KW-0963">Cytoplasm</keyword>
<comment type="function">
    <text evidence="11">Acts as one of several non-catalytic accessory components of the cytoplasmic dynein 1 complex that are thought to be involved in linking dynein to cargos and to adapter proteins that regulate dynein function. Cytoplasmic dynein 1 acts as a motor for the intracellular retrograde motility of vesicles and organelles along microtubules. May play a role in binding dynein to membranous organelles or chromosomes.</text>
</comment>
<evidence type="ECO:0000256" key="2">
    <source>
        <dbReference type="ARBA" id="ARBA00006831"/>
    </source>
</evidence>
<keyword evidence="6 11" id="KW-0547">Nucleotide-binding</keyword>
<evidence type="ECO:0000313" key="14">
    <source>
        <dbReference type="Proteomes" id="UP000091820"/>
    </source>
</evidence>
<dbReference type="GO" id="GO:0005524">
    <property type="term" value="F:ATP binding"/>
    <property type="evidence" value="ECO:0007669"/>
    <property type="project" value="UniProtKB-KW"/>
</dbReference>
<dbReference type="PANTHER" id="PTHR12688:SF0">
    <property type="entry name" value="DYNEIN LIGHT INTERMEDIATE CHAIN"/>
    <property type="match status" value="1"/>
</dbReference>
<evidence type="ECO:0000256" key="9">
    <source>
        <dbReference type="ARBA" id="ARBA00023175"/>
    </source>
</evidence>
<keyword evidence="5 11" id="KW-0493">Microtubule</keyword>
<dbReference type="InterPro" id="IPR027417">
    <property type="entry name" value="P-loop_NTPase"/>
</dbReference>
<comment type="subcellular location">
    <subcellularLocation>
        <location evidence="1 11">Cytoplasm</location>
        <location evidence="1 11">Cytoskeleton</location>
    </subcellularLocation>
</comment>
<evidence type="ECO:0000256" key="6">
    <source>
        <dbReference type="ARBA" id="ARBA00022741"/>
    </source>
</evidence>
<dbReference type="Proteomes" id="UP000091820">
    <property type="component" value="Unassembled WGS sequence"/>
</dbReference>